<dbReference type="InterPro" id="IPR013517">
    <property type="entry name" value="FG-GAP"/>
</dbReference>
<dbReference type="Gene3D" id="2.130.10.130">
    <property type="entry name" value="Integrin alpha, N-terminal"/>
    <property type="match status" value="1"/>
</dbReference>
<dbReference type="STRING" id="1849968.A8C32_02190"/>
<evidence type="ECO:0000313" key="3">
    <source>
        <dbReference type="Proteomes" id="UP000095713"/>
    </source>
</evidence>
<protein>
    <recommendedName>
        <fullName evidence="4">VCBS repeat-containing protein</fullName>
    </recommendedName>
</protein>
<dbReference type="InterPro" id="IPR028994">
    <property type="entry name" value="Integrin_alpha_N"/>
</dbReference>
<reference evidence="2 3" key="1">
    <citation type="submission" date="2016-05" db="EMBL/GenBank/DDBJ databases">
        <title>Draft Genome Sequence of Algibacter sp. Strain SK-16 Isolated from the Surface Water of Aburatsubo Inlet.</title>
        <authorList>
            <person name="Wong S.-K."/>
            <person name="Yoshizawa S."/>
            <person name="Nakajima Y."/>
            <person name="Ogura Y."/>
            <person name="Tetsuya H."/>
            <person name="Hamasaki K."/>
        </authorList>
    </citation>
    <scope>NUCLEOTIDE SEQUENCE [LARGE SCALE GENOMIC DNA]</scope>
    <source>
        <strain evidence="2 3">SK-16</strain>
    </source>
</reference>
<keyword evidence="1" id="KW-0732">Signal</keyword>
<comment type="caution">
    <text evidence="2">The sequence shown here is derived from an EMBL/GenBank/DDBJ whole genome shotgun (WGS) entry which is preliminary data.</text>
</comment>
<dbReference type="EMBL" id="MDJD01000034">
    <property type="protein sequence ID" value="OEK08287.1"/>
    <property type="molecule type" value="Genomic_DNA"/>
</dbReference>
<evidence type="ECO:0008006" key="4">
    <source>
        <dbReference type="Google" id="ProtNLM"/>
    </source>
</evidence>
<dbReference type="AlphaFoldDB" id="A0A1E5TAF2"/>
<organism evidence="2 3">
    <name type="scientific">Flavivirga aquatica</name>
    <dbReference type="NCBI Taxonomy" id="1849968"/>
    <lineage>
        <taxon>Bacteria</taxon>
        <taxon>Pseudomonadati</taxon>
        <taxon>Bacteroidota</taxon>
        <taxon>Flavobacteriia</taxon>
        <taxon>Flavobacteriales</taxon>
        <taxon>Flavobacteriaceae</taxon>
        <taxon>Flavivirga</taxon>
    </lineage>
</organism>
<dbReference type="SUPFAM" id="SSF69318">
    <property type="entry name" value="Integrin alpha N-terminal domain"/>
    <property type="match status" value="1"/>
</dbReference>
<proteinExistence type="predicted"/>
<dbReference type="PANTHER" id="PTHR44103:SF1">
    <property type="entry name" value="PROPROTEIN CONVERTASE P"/>
    <property type="match status" value="1"/>
</dbReference>
<dbReference type="Proteomes" id="UP000095713">
    <property type="component" value="Unassembled WGS sequence"/>
</dbReference>
<name>A0A1E5TAF2_9FLAO</name>
<keyword evidence="3" id="KW-1185">Reference proteome</keyword>
<evidence type="ECO:0000256" key="1">
    <source>
        <dbReference type="ARBA" id="ARBA00022729"/>
    </source>
</evidence>
<gene>
    <name evidence="2" type="ORF">A8C32_02190</name>
</gene>
<accession>A0A1E5TAF2</accession>
<dbReference type="OrthoDB" id="9816120at2"/>
<dbReference type="PANTHER" id="PTHR44103">
    <property type="entry name" value="PROPROTEIN CONVERTASE P"/>
    <property type="match status" value="1"/>
</dbReference>
<sequence length="476" mass="53823">MGIKFIILKQPILLIFILIISFSILNCNSYKKESSESNYISWKEHTIDDYELSGNKISGGDGLVMADIDMDGFEDIISVHESDWKYDGIPRGHLRIAFGSNDPDIFYLTTIGEGQEVGGIEDVAVVDLNKDGFLDIIAACELSHITYFENPGKNIRTHYWKRLIPEITKNRGSFIRVFTADLNKDGQSEIITANKGSQAGYAKGATPKPISYFEIIGNPLNNSSWKETVLLNVLVPINAQPIDIDNDGDLDILVGSRGENRIVLMENISQDSIQFQAHNINISKIANLNLPNVEVSGFNLDFYDINKDTLLDIIIKDNQENLIWLEQPPIFSKEWIPHNIGSISPDILVGFVTADINGNQLMDIIVGSYSKGARTKDGNVTVNDHLGSLAWFEQPTNLSKKWIFHPIVRRKRGMYDKFIAYDMDKDGDLDFVYTRGNSHPFDGVYWIEQIRSKENPTVFFKSERIKDSEKMPFINQ</sequence>
<dbReference type="Pfam" id="PF13517">
    <property type="entry name" value="FG-GAP_3"/>
    <property type="match status" value="2"/>
</dbReference>
<evidence type="ECO:0000313" key="2">
    <source>
        <dbReference type="EMBL" id="OEK08287.1"/>
    </source>
</evidence>